<dbReference type="NCBIfam" id="NF010737">
    <property type="entry name" value="PRK14139.1"/>
    <property type="match status" value="1"/>
</dbReference>
<evidence type="ECO:0000256" key="2">
    <source>
        <dbReference type="ARBA" id="ARBA00023186"/>
    </source>
</evidence>
<accession>A0ABV3RWI4</accession>
<evidence type="ECO:0000256" key="4">
    <source>
        <dbReference type="RuleBase" id="RU000639"/>
    </source>
</evidence>
<feature type="region of interest" description="Disordered" evidence="6">
    <location>
        <begin position="1"/>
        <end position="34"/>
    </location>
</feature>
<comment type="subcellular location">
    <subcellularLocation>
        <location evidence="3">Cytoplasm</location>
    </subcellularLocation>
</comment>
<dbReference type="Proteomes" id="UP001556636">
    <property type="component" value="Unassembled WGS sequence"/>
</dbReference>
<dbReference type="InterPro" id="IPR013805">
    <property type="entry name" value="GrpE_CC"/>
</dbReference>
<evidence type="ECO:0000256" key="1">
    <source>
        <dbReference type="ARBA" id="ARBA00009054"/>
    </source>
</evidence>
<evidence type="ECO:0000256" key="5">
    <source>
        <dbReference type="RuleBase" id="RU004478"/>
    </source>
</evidence>
<sequence length="194" mass="21306">MTDEDDKPAGNGPQEQDAADNGAVEESQEKTAETLSAELEAAEARAQENWSEFLRARAEMENLRRRAEKDVAAARQQSLEKLAGELLAVKDSLEMGLQAARDENADAARLAEGSELTLRMFDQALEKFNIEAINPQGERFDPERHEAMTAQETDEQAPNTVVSVIQKGYRLGDRLLRPARVIVAKAPADSGDEA</sequence>
<dbReference type="InterPro" id="IPR000740">
    <property type="entry name" value="GrpE"/>
</dbReference>
<proteinExistence type="inferred from homology"/>
<dbReference type="Gene3D" id="3.90.20.20">
    <property type="match status" value="1"/>
</dbReference>
<keyword evidence="3" id="KW-0963">Cytoplasm</keyword>
<dbReference type="SUPFAM" id="SSF58014">
    <property type="entry name" value="Coiled-coil domain of nucleotide exchange factor GrpE"/>
    <property type="match status" value="1"/>
</dbReference>
<keyword evidence="2 3" id="KW-0143">Chaperone</keyword>
<comment type="caution">
    <text evidence="7">The sequence shown here is derived from an EMBL/GenBank/DDBJ whole genome shotgun (WGS) entry which is preliminary data.</text>
</comment>
<name>A0ABV3RWI4_9GAMM</name>
<dbReference type="Gene3D" id="2.30.22.10">
    <property type="entry name" value="Head domain of nucleotide exchange factor GrpE"/>
    <property type="match status" value="1"/>
</dbReference>
<dbReference type="HAMAP" id="MF_01151">
    <property type="entry name" value="GrpE"/>
    <property type="match status" value="1"/>
</dbReference>
<dbReference type="PANTHER" id="PTHR21237:SF23">
    <property type="entry name" value="GRPE PROTEIN HOMOLOG, MITOCHONDRIAL"/>
    <property type="match status" value="1"/>
</dbReference>
<dbReference type="InterPro" id="IPR009012">
    <property type="entry name" value="GrpE_head"/>
</dbReference>
<comment type="function">
    <text evidence="3 4">Participates actively in the response to hyperosmotic and heat shock by preventing the aggregation of stress-denatured proteins, in association with DnaK and GrpE. It is the nucleotide exchange factor for DnaK and may function as a thermosensor. Unfolded proteins bind initially to DnaJ; upon interaction with the DnaJ-bound protein, DnaK hydrolyzes its bound ATP, resulting in the formation of a stable complex. GrpE releases ADP from DnaK; ATP binding to DnaK triggers the release of the substrate protein, thus completing the reaction cycle. Several rounds of ATP-dependent interactions between DnaJ, DnaK and GrpE are required for fully efficient folding.</text>
</comment>
<dbReference type="SUPFAM" id="SSF51064">
    <property type="entry name" value="Head domain of nucleotide exchange factor GrpE"/>
    <property type="match status" value="1"/>
</dbReference>
<protein>
    <recommendedName>
        <fullName evidence="3 4">Protein GrpE</fullName>
    </recommendedName>
    <alternativeName>
        <fullName evidence="3">HSP-70 cofactor</fullName>
    </alternativeName>
</protein>
<evidence type="ECO:0000313" key="8">
    <source>
        <dbReference type="Proteomes" id="UP001556636"/>
    </source>
</evidence>
<reference evidence="7 8" key="1">
    <citation type="submission" date="2024-02" db="EMBL/GenBank/DDBJ databases">
        <title>New especies of Spiribacter isolated from saline water.</title>
        <authorList>
            <person name="Leon M.J."/>
            <person name="De La Haba R."/>
            <person name="Sanchez-Porro C."/>
            <person name="Ventosa A."/>
        </authorList>
    </citation>
    <scope>NUCLEOTIDE SEQUENCE [LARGE SCALE GENOMIC DNA]</scope>
    <source>
        <strain evidence="8">ag22IC6-196</strain>
    </source>
</reference>
<dbReference type="PANTHER" id="PTHR21237">
    <property type="entry name" value="GRPE PROTEIN"/>
    <property type="match status" value="1"/>
</dbReference>
<dbReference type="EMBL" id="JBAKFG010000001">
    <property type="protein sequence ID" value="MEX0372537.1"/>
    <property type="molecule type" value="Genomic_DNA"/>
</dbReference>
<gene>
    <name evidence="3 7" type="primary">grpE</name>
    <name evidence="7" type="ORF">V6X51_03700</name>
</gene>
<evidence type="ECO:0000256" key="6">
    <source>
        <dbReference type="SAM" id="MobiDB-lite"/>
    </source>
</evidence>
<dbReference type="CDD" id="cd00446">
    <property type="entry name" value="GrpE"/>
    <property type="match status" value="1"/>
</dbReference>
<keyword evidence="8" id="KW-1185">Reference proteome</keyword>
<organism evidence="7 8">
    <name type="scientific">Spiribacter roseus</name>
    <dbReference type="NCBI Taxonomy" id="1855875"/>
    <lineage>
        <taxon>Bacteria</taxon>
        <taxon>Pseudomonadati</taxon>
        <taxon>Pseudomonadota</taxon>
        <taxon>Gammaproteobacteria</taxon>
        <taxon>Chromatiales</taxon>
        <taxon>Ectothiorhodospiraceae</taxon>
        <taxon>Spiribacter</taxon>
    </lineage>
</organism>
<dbReference type="Pfam" id="PF01025">
    <property type="entry name" value="GrpE"/>
    <property type="match status" value="1"/>
</dbReference>
<comment type="subunit">
    <text evidence="3">Homodimer.</text>
</comment>
<keyword evidence="3 4" id="KW-0346">Stress response</keyword>
<evidence type="ECO:0000256" key="3">
    <source>
        <dbReference type="HAMAP-Rule" id="MF_01151"/>
    </source>
</evidence>
<dbReference type="NCBIfam" id="NF010748">
    <property type="entry name" value="PRK14150.1"/>
    <property type="match status" value="1"/>
</dbReference>
<comment type="similarity">
    <text evidence="1 3 5">Belongs to the GrpE family.</text>
</comment>
<dbReference type="PROSITE" id="PS01071">
    <property type="entry name" value="GRPE"/>
    <property type="match status" value="1"/>
</dbReference>
<dbReference type="RefSeq" id="WP_367951185.1">
    <property type="nucleotide sequence ID" value="NZ_JBAKFG010000001.1"/>
</dbReference>
<evidence type="ECO:0000313" key="7">
    <source>
        <dbReference type="EMBL" id="MEX0372537.1"/>
    </source>
</evidence>
<dbReference type="PRINTS" id="PR00773">
    <property type="entry name" value="GRPEPROTEIN"/>
</dbReference>